<dbReference type="Pfam" id="PF12728">
    <property type="entry name" value="HTH_17"/>
    <property type="match status" value="1"/>
</dbReference>
<evidence type="ECO:0000259" key="1">
    <source>
        <dbReference type="Pfam" id="PF12728"/>
    </source>
</evidence>
<feature type="domain" description="Helix-turn-helix" evidence="1">
    <location>
        <begin position="8"/>
        <end position="55"/>
    </location>
</feature>
<reference evidence="2 3" key="1">
    <citation type="journal article" date="2015" name="Stand. Genomic Sci.">
        <title>Genomic Encyclopedia of Bacterial and Archaeal Type Strains, Phase III: the genomes of soil and plant-associated and newly described type strains.</title>
        <authorList>
            <person name="Whitman W.B."/>
            <person name="Woyke T."/>
            <person name="Klenk H.P."/>
            <person name="Zhou Y."/>
            <person name="Lilburn T.G."/>
            <person name="Beck B.J."/>
            <person name="De Vos P."/>
            <person name="Vandamme P."/>
            <person name="Eisen J.A."/>
            <person name="Garrity G."/>
            <person name="Hugenholtz P."/>
            <person name="Kyrpides N.C."/>
        </authorList>
    </citation>
    <scope>NUCLEOTIDE SEQUENCE [LARGE SCALE GENOMIC DNA]</scope>
    <source>
        <strain evidence="2 3">CGMCC 1.2546</strain>
    </source>
</reference>
<protein>
    <submittedName>
        <fullName evidence="2">Helix-turn-helix protein</fullName>
    </submittedName>
</protein>
<sequence length="68" mass="7624">MSDEKLSFTVKEAVRATGLSETTLYRRFKSGALIPRKSEGRTLILRTDLERYLNSLPEAPSGPNRRAA</sequence>
<gene>
    <name evidence="2" type="ORF">IQ26_06894</name>
</gene>
<organism evidence="2 3">
    <name type="scientific">Mesorhizobium tianshanense</name>
    <dbReference type="NCBI Taxonomy" id="39844"/>
    <lineage>
        <taxon>Bacteria</taxon>
        <taxon>Pseudomonadati</taxon>
        <taxon>Pseudomonadota</taxon>
        <taxon>Alphaproteobacteria</taxon>
        <taxon>Hyphomicrobiales</taxon>
        <taxon>Phyllobacteriaceae</taxon>
        <taxon>Mesorhizobium</taxon>
    </lineage>
</organism>
<comment type="caution">
    <text evidence="2">The sequence shown here is derived from an EMBL/GenBank/DDBJ whole genome shotgun (WGS) entry which is preliminary data.</text>
</comment>
<dbReference type="Proteomes" id="UP000317122">
    <property type="component" value="Unassembled WGS sequence"/>
</dbReference>
<dbReference type="OrthoDB" id="7867776at2"/>
<evidence type="ECO:0000313" key="3">
    <source>
        <dbReference type="Proteomes" id="UP000317122"/>
    </source>
</evidence>
<dbReference type="InterPro" id="IPR009061">
    <property type="entry name" value="DNA-bd_dom_put_sf"/>
</dbReference>
<name>A0A562MMS1_9HYPH</name>
<dbReference type="RefSeq" id="WP_162458158.1">
    <property type="nucleotide sequence ID" value="NZ_BSPF01000062.1"/>
</dbReference>
<accession>A0A562MMS1</accession>
<dbReference type="AlphaFoldDB" id="A0A562MMS1"/>
<keyword evidence="3" id="KW-1185">Reference proteome</keyword>
<proteinExistence type="predicted"/>
<evidence type="ECO:0000313" key="2">
    <source>
        <dbReference type="EMBL" id="TWI21217.1"/>
    </source>
</evidence>
<dbReference type="InterPro" id="IPR041657">
    <property type="entry name" value="HTH_17"/>
</dbReference>
<dbReference type="SUPFAM" id="SSF46955">
    <property type="entry name" value="Putative DNA-binding domain"/>
    <property type="match status" value="1"/>
</dbReference>
<dbReference type="EMBL" id="VLKT01000073">
    <property type="protein sequence ID" value="TWI21217.1"/>
    <property type="molecule type" value="Genomic_DNA"/>
</dbReference>